<keyword evidence="3" id="KW-1185">Reference proteome</keyword>
<reference evidence="3" key="1">
    <citation type="journal article" date="2019" name="Int. J. Syst. Evol. Microbiol.">
        <title>The Global Catalogue of Microorganisms (GCM) 10K type strain sequencing project: providing services to taxonomists for standard genome sequencing and annotation.</title>
        <authorList>
            <consortium name="The Broad Institute Genomics Platform"/>
            <consortium name="The Broad Institute Genome Sequencing Center for Infectious Disease"/>
            <person name="Wu L."/>
            <person name="Ma J."/>
        </authorList>
    </citation>
    <scope>NUCLEOTIDE SEQUENCE [LARGE SCALE GENOMIC DNA]</scope>
    <source>
        <strain evidence="3">JCM 4087</strain>
    </source>
</reference>
<keyword evidence="1" id="KW-0812">Transmembrane</keyword>
<proteinExistence type="predicted"/>
<dbReference type="Proteomes" id="UP001596091">
    <property type="component" value="Unassembled WGS sequence"/>
</dbReference>
<name>A0ABW1EG12_9BACT</name>
<evidence type="ECO:0000313" key="3">
    <source>
        <dbReference type="Proteomes" id="UP001596091"/>
    </source>
</evidence>
<feature type="transmembrane region" description="Helical" evidence="1">
    <location>
        <begin position="6"/>
        <end position="29"/>
    </location>
</feature>
<organism evidence="2 3">
    <name type="scientific">Acidicapsa dinghuensis</name>
    <dbReference type="NCBI Taxonomy" id="2218256"/>
    <lineage>
        <taxon>Bacteria</taxon>
        <taxon>Pseudomonadati</taxon>
        <taxon>Acidobacteriota</taxon>
        <taxon>Terriglobia</taxon>
        <taxon>Terriglobales</taxon>
        <taxon>Acidobacteriaceae</taxon>
        <taxon>Acidicapsa</taxon>
    </lineage>
</organism>
<dbReference type="EMBL" id="JBHSPH010000002">
    <property type="protein sequence ID" value="MFC5862197.1"/>
    <property type="molecule type" value="Genomic_DNA"/>
</dbReference>
<evidence type="ECO:0000256" key="1">
    <source>
        <dbReference type="SAM" id="Phobius"/>
    </source>
</evidence>
<comment type="caution">
    <text evidence="2">The sequence shown here is derived from an EMBL/GenBank/DDBJ whole genome shotgun (WGS) entry which is preliminary data.</text>
</comment>
<evidence type="ECO:0008006" key="4">
    <source>
        <dbReference type="Google" id="ProtNLM"/>
    </source>
</evidence>
<protein>
    <recommendedName>
        <fullName evidence="4">LemA family protein</fullName>
    </recommendedName>
</protein>
<dbReference type="RefSeq" id="WP_263338486.1">
    <property type="nucleotide sequence ID" value="NZ_JAGSYH010000004.1"/>
</dbReference>
<gene>
    <name evidence="2" type="ORF">ACFPT7_07825</name>
</gene>
<keyword evidence="1" id="KW-0472">Membrane</keyword>
<sequence>MITIRTVYFVVVLVVFLVALLGAAMYYLIRNRQRKMYPYGKWETLIRRLAAVDRDNIVLVARDLVDEHGERRTDDDELDLDPSQIWPLVGGMKGLEILERNCQVLVDLVFYAQQWYPEVIVVTEQLRQQAREIELHIQRIKGAEKQGALESWYPNYAQRAVATYYVMTQRVLNLYEQLNLPGLAELQKSL</sequence>
<accession>A0ABW1EG12</accession>
<keyword evidence="1" id="KW-1133">Transmembrane helix</keyword>
<evidence type="ECO:0000313" key="2">
    <source>
        <dbReference type="EMBL" id="MFC5862197.1"/>
    </source>
</evidence>